<protein>
    <submittedName>
        <fullName evidence="1">Uncharacterized protein</fullName>
    </submittedName>
</protein>
<evidence type="ECO:0000313" key="2">
    <source>
        <dbReference type="Proteomes" id="UP000004690"/>
    </source>
</evidence>
<dbReference type="EMBL" id="JH651379">
    <property type="protein sequence ID" value="EIJ38517.1"/>
    <property type="molecule type" value="Genomic_DNA"/>
</dbReference>
<keyword evidence="2" id="KW-1185">Reference proteome</keyword>
<dbReference type="Proteomes" id="UP000004690">
    <property type="component" value="Unassembled WGS sequence"/>
</dbReference>
<evidence type="ECO:0000313" key="1">
    <source>
        <dbReference type="EMBL" id="EIJ38517.1"/>
    </source>
</evidence>
<dbReference type="OrthoDB" id="1438563at2"/>
<name>I3C4H4_9FLAO</name>
<reference evidence="1 2" key="1">
    <citation type="submission" date="2012-02" db="EMBL/GenBank/DDBJ databases">
        <title>Improved High-Quality Draft genome of Joostella marina DSM 19592.</title>
        <authorList>
            <consortium name="US DOE Joint Genome Institute (JGI-PGF)"/>
            <person name="Lucas S."/>
            <person name="Copeland A."/>
            <person name="Lapidus A."/>
            <person name="Bruce D."/>
            <person name="Goodwin L."/>
            <person name="Pitluck S."/>
            <person name="Peters L."/>
            <person name="Chertkov O."/>
            <person name="Ovchinnikova G."/>
            <person name="Kyrpides N."/>
            <person name="Mavromatis K."/>
            <person name="Detter J.C."/>
            <person name="Han C."/>
            <person name="Land M."/>
            <person name="Hauser L."/>
            <person name="Markowitz V."/>
            <person name="Cheng J.-F."/>
            <person name="Hugenholtz P."/>
            <person name="Woyke T."/>
            <person name="Wu D."/>
            <person name="Tindall B."/>
            <person name="Brambilla E."/>
            <person name="Klenk H.-P."/>
            <person name="Eisen J.A."/>
        </authorList>
    </citation>
    <scope>NUCLEOTIDE SEQUENCE [LARGE SCALE GENOMIC DNA]</scope>
    <source>
        <strain evidence="1 2">DSM 19592</strain>
    </source>
</reference>
<sequence>MDLKLIKTVTLVSFLFFNLLILNIYGQENPDNWSAIEKEIYQNLKSLAYYTTDHKLDEIFNDTILNRYIVDYDRNSERTKFISDSFIYFKKTVDSIGIENLDAKPIRFYKSFEIYAPFKKEQMEEYAPYTFAYYNKKNPEKPIGSLLFSRESHKLVAWILLRQGDHNYMFLPGY</sequence>
<accession>I3C4H4</accession>
<dbReference type="HOGENOM" id="CLU_1538059_0_0_10"/>
<dbReference type="eggNOG" id="ENOG5034B0K">
    <property type="taxonomic scope" value="Bacteria"/>
</dbReference>
<proteinExistence type="predicted"/>
<dbReference type="RefSeq" id="WP_008611738.1">
    <property type="nucleotide sequence ID" value="NZ_JH651379.1"/>
</dbReference>
<dbReference type="AlphaFoldDB" id="I3C4H4"/>
<gene>
    <name evidence="1" type="ORF">JoomaDRAFT_1502</name>
</gene>
<organism evidence="1 2">
    <name type="scientific">Galbibacter orientalis DSM 19592</name>
    <dbReference type="NCBI Taxonomy" id="926559"/>
    <lineage>
        <taxon>Bacteria</taxon>
        <taxon>Pseudomonadati</taxon>
        <taxon>Bacteroidota</taxon>
        <taxon>Flavobacteriia</taxon>
        <taxon>Flavobacteriales</taxon>
        <taxon>Flavobacteriaceae</taxon>
        <taxon>Galbibacter</taxon>
    </lineage>
</organism>